<dbReference type="EMBL" id="JBHUNP010000001">
    <property type="protein sequence ID" value="MFD2649445.1"/>
    <property type="molecule type" value="Genomic_DNA"/>
</dbReference>
<evidence type="ECO:0000313" key="4">
    <source>
        <dbReference type="Proteomes" id="UP001597521"/>
    </source>
</evidence>
<keyword evidence="1" id="KW-0812">Transmembrane</keyword>
<accession>A0ABW5QNY2</accession>
<dbReference type="Proteomes" id="UP001597521">
    <property type="component" value="Unassembled WGS sequence"/>
</dbReference>
<dbReference type="Pfam" id="PF07331">
    <property type="entry name" value="TctB"/>
    <property type="match status" value="1"/>
</dbReference>
<organism evidence="3 4">
    <name type="scientific">Devosia albogilva</name>
    <dbReference type="NCBI Taxonomy" id="429726"/>
    <lineage>
        <taxon>Bacteria</taxon>
        <taxon>Pseudomonadati</taxon>
        <taxon>Pseudomonadota</taxon>
        <taxon>Alphaproteobacteria</taxon>
        <taxon>Hyphomicrobiales</taxon>
        <taxon>Devosiaceae</taxon>
        <taxon>Devosia</taxon>
    </lineage>
</organism>
<evidence type="ECO:0000313" key="3">
    <source>
        <dbReference type="EMBL" id="MFD2649445.1"/>
    </source>
</evidence>
<name>A0ABW5QNY2_9HYPH</name>
<keyword evidence="4" id="KW-1185">Reference proteome</keyword>
<evidence type="ECO:0000256" key="1">
    <source>
        <dbReference type="SAM" id="Phobius"/>
    </source>
</evidence>
<gene>
    <name evidence="3" type="ORF">ACFSX5_16790</name>
</gene>
<feature type="transmembrane region" description="Helical" evidence="1">
    <location>
        <begin position="198"/>
        <end position="218"/>
    </location>
</feature>
<feature type="domain" description="DUF1468" evidence="2">
    <location>
        <begin position="36"/>
        <end position="181"/>
    </location>
</feature>
<dbReference type="InterPro" id="IPR009936">
    <property type="entry name" value="DUF1468"/>
</dbReference>
<dbReference type="RefSeq" id="WP_386834987.1">
    <property type="nucleotide sequence ID" value="NZ_JBHUNP010000001.1"/>
</dbReference>
<protein>
    <submittedName>
        <fullName evidence="3">Tripartite tricarboxylate transporter TctB family protein</fullName>
    </submittedName>
</protein>
<feature type="transmembrane region" description="Helical" evidence="1">
    <location>
        <begin position="100"/>
        <end position="119"/>
    </location>
</feature>
<comment type="caution">
    <text evidence="3">The sequence shown here is derived from an EMBL/GenBank/DDBJ whole genome shotgun (WGS) entry which is preliminary data.</text>
</comment>
<proteinExistence type="predicted"/>
<feature type="transmembrane region" description="Helical" evidence="1">
    <location>
        <begin position="157"/>
        <end position="178"/>
    </location>
</feature>
<sequence length="226" mass="23420">MRRKTGSGQKGIGVTHQALEQGTRTLVPPYARVEVIGGAVMIAIAALIWFGAISLAVGTLPSFGPGALPRVLALLLALGGAGVLVRGLTAPEAALERFDIVLQPTLIVAVAIVIFALFIRGGDFGLLTTPQLGLCVVGPVTVFIAGCAAPQVNLRELLILAFGLTALMLLVFPDLLRLSIPPFPVGVQQALQPLGRDTAVRIAYGLYGAIAAGLLLLFRTRGKDGA</sequence>
<reference evidence="4" key="1">
    <citation type="journal article" date="2019" name="Int. J. Syst. Evol. Microbiol.">
        <title>The Global Catalogue of Microorganisms (GCM) 10K type strain sequencing project: providing services to taxonomists for standard genome sequencing and annotation.</title>
        <authorList>
            <consortium name="The Broad Institute Genomics Platform"/>
            <consortium name="The Broad Institute Genome Sequencing Center for Infectious Disease"/>
            <person name="Wu L."/>
            <person name="Ma J."/>
        </authorList>
    </citation>
    <scope>NUCLEOTIDE SEQUENCE [LARGE SCALE GENOMIC DNA]</scope>
    <source>
        <strain evidence="4">CCM 7427</strain>
    </source>
</reference>
<evidence type="ECO:0000259" key="2">
    <source>
        <dbReference type="Pfam" id="PF07331"/>
    </source>
</evidence>
<feature type="transmembrane region" description="Helical" evidence="1">
    <location>
        <begin position="33"/>
        <end position="55"/>
    </location>
</feature>
<feature type="transmembrane region" description="Helical" evidence="1">
    <location>
        <begin position="131"/>
        <end position="150"/>
    </location>
</feature>
<keyword evidence="1" id="KW-1133">Transmembrane helix</keyword>
<keyword evidence="1" id="KW-0472">Membrane</keyword>
<feature type="transmembrane region" description="Helical" evidence="1">
    <location>
        <begin position="67"/>
        <end position="88"/>
    </location>
</feature>